<dbReference type="RefSeq" id="WP_221480326.1">
    <property type="nucleotide sequence ID" value="NZ_JACHLK010000011.1"/>
</dbReference>
<gene>
    <name evidence="1" type="ORF">HNP48_004841</name>
</gene>
<evidence type="ECO:0000313" key="1">
    <source>
        <dbReference type="EMBL" id="MBB6562132.1"/>
    </source>
</evidence>
<name>A0A7X0PIE7_9BURK</name>
<accession>A0A7X0PIE7</accession>
<dbReference type="EMBL" id="JACHLK010000011">
    <property type="protein sequence ID" value="MBB6562132.1"/>
    <property type="molecule type" value="Genomic_DNA"/>
</dbReference>
<evidence type="ECO:0000313" key="2">
    <source>
        <dbReference type="Proteomes" id="UP000575083"/>
    </source>
</evidence>
<sequence>MLYIKLNLSTRAMMVEALCAQLAQCVGLDCPDPYLVTVNPIHVGRPAGSKILAFGALDVSSKSMARPIRALEMLLDLLHRLKVADLACAFDEWICNDVRSPSDILVSPESRIFLIDHEAAIGEGLEPGVALTNWLAQRIAEGMTLEERATFLRKVRARLAALRHASLGAAPLAAQYSQDGVRIYESLVQFLEDRLLHIDRLVSQRFLPEQRYLEEPPEAPVKNDANRTS</sequence>
<dbReference type="Proteomes" id="UP000575083">
    <property type="component" value="Unassembled WGS sequence"/>
</dbReference>
<reference evidence="1 2" key="1">
    <citation type="submission" date="2020-08" db="EMBL/GenBank/DDBJ databases">
        <title>Functional genomics of gut bacteria from endangered species of beetles.</title>
        <authorList>
            <person name="Carlos-Shanley C."/>
        </authorList>
    </citation>
    <scope>NUCLEOTIDE SEQUENCE [LARGE SCALE GENOMIC DNA]</scope>
    <source>
        <strain evidence="1 2">S00198</strain>
    </source>
</reference>
<dbReference type="AlphaFoldDB" id="A0A7X0PIE7"/>
<comment type="caution">
    <text evidence="1">The sequence shown here is derived from an EMBL/GenBank/DDBJ whole genome shotgun (WGS) entry which is preliminary data.</text>
</comment>
<proteinExistence type="predicted"/>
<organism evidence="1 2">
    <name type="scientific">Acidovorax soli</name>
    <dbReference type="NCBI Taxonomy" id="592050"/>
    <lineage>
        <taxon>Bacteria</taxon>
        <taxon>Pseudomonadati</taxon>
        <taxon>Pseudomonadota</taxon>
        <taxon>Betaproteobacteria</taxon>
        <taxon>Burkholderiales</taxon>
        <taxon>Comamonadaceae</taxon>
        <taxon>Acidovorax</taxon>
    </lineage>
</organism>
<keyword evidence="2" id="KW-1185">Reference proteome</keyword>
<protein>
    <submittedName>
        <fullName evidence="1">Uncharacterized protein</fullName>
    </submittedName>
</protein>